<evidence type="ECO:0000256" key="2">
    <source>
        <dbReference type="ARBA" id="ARBA00022692"/>
    </source>
</evidence>
<accession>A0A9W2ZHT0</accession>
<keyword evidence="4 5" id="KW-0472">Membrane</keyword>
<dbReference type="Pfam" id="PF00002">
    <property type="entry name" value="7tm_2"/>
    <property type="match status" value="1"/>
</dbReference>
<reference evidence="7" key="1">
    <citation type="submission" date="2025-08" db="UniProtKB">
        <authorList>
            <consortium name="RefSeq"/>
        </authorList>
    </citation>
    <scope>IDENTIFICATION</scope>
</reference>
<feature type="transmembrane region" description="Helical" evidence="5">
    <location>
        <begin position="133"/>
        <end position="154"/>
    </location>
</feature>
<dbReference type="GeneID" id="129924394"/>
<dbReference type="PANTHER" id="PTHR45902">
    <property type="entry name" value="LATROPHILIN RECEPTOR-LIKE PROTEIN A"/>
    <property type="match status" value="1"/>
</dbReference>
<comment type="subcellular location">
    <subcellularLocation>
        <location evidence="1">Membrane</location>
        <topology evidence="1">Multi-pass membrane protein</topology>
    </subcellularLocation>
</comment>
<feature type="transmembrane region" description="Helical" evidence="5">
    <location>
        <begin position="84"/>
        <end position="107"/>
    </location>
</feature>
<dbReference type="RefSeq" id="XP_055874585.1">
    <property type="nucleotide sequence ID" value="XM_056018610.1"/>
</dbReference>
<protein>
    <submittedName>
        <fullName evidence="7">Uncharacterized protein LOC129924394</fullName>
    </submittedName>
</protein>
<evidence type="ECO:0000256" key="3">
    <source>
        <dbReference type="ARBA" id="ARBA00022989"/>
    </source>
</evidence>
<feature type="transmembrane region" description="Helical" evidence="5">
    <location>
        <begin position="45"/>
        <end position="64"/>
    </location>
</feature>
<feature type="transmembrane region" description="Helical" evidence="5">
    <location>
        <begin position="181"/>
        <end position="200"/>
    </location>
</feature>
<evidence type="ECO:0000256" key="4">
    <source>
        <dbReference type="ARBA" id="ARBA00023136"/>
    </source>
</evidence>
<keyword evidence="6" id="KW-1185">Reference proteome</keyword>
<gene>
    <name evidence="7" type="primary">LOC129924394</name>
</gene>
<evidence type="ECO:0000256" key="1">
    <source>
        <dbReference type="ARBA" id="ARBA00004141"/>
    </source>
</evidence>
<evidence type="ECO:0000313" key="7">
    <source>
        <dbReference type="RefSeq" id="XP_055874585.1"/>
    </source>
</evidence>
<dbReference type="InterPro" id="IPR000832">
    <property type="entry name" value="GPCR_2_secretin-like"/>
</dbReference>
<organism evidence="6 7">
    <name type="scientific">Biomphalaria glabrata</name>
    <name type="common">Bloodfluke planorb</name>
    <name type="synonym">Freshwater snail</name>
    <dbReference type="NCBI Taxonomy" id="6526"/>
    <lineage>
        <taxon>Eukaryota</taxon>
        <taxon>Metazoa</taxon>
        <taxon>Spiralia</taxon>
        <taxon>Lophotrochozoa</taxon>
        <taxon>Mollusca</taxon>
        <taxon>Gastropoda</taxon>
        <taxon>Heterobranchia</taxon>
        <taxon>Euthyneura</taxon>
        <taxon>Panpulmonata</taxon>
        <taxon>Hygrophila</taxon>
        <taxon>Lymnaeoidea</taxon>
        <taxon>Planorbidae</taxon>
        <taxon>Biomphalaria</taxon>
    </lineage>
</organism>
<proteinExistence type="predicted"/>
<dbReference type="Proteomes" id="UP001165740">
    <property type="component" value="Chromosome 2"/>
</dbReference>
<dbReference type="InterPro" id="IPR053231">
    <property type="entry name" value="GPCR_LN-TM7"/>
</dbReference>
<evidence type="ECO:0000313" key="6">
    <source>
        <dbReference type="Proteomes" id="UP001165740"/>
    </source>
</evidence>
<evidence type="ECO:0000256" key="5">
    <source>
        <dbReference type="SAM" id="Phobius"/>
    </source>
</evidence>
<keyword evidence="3 5" id="KW-1133">Transmembrane helix</keyword>
<keyword evidence="2 5" id="KW-0812">Transmembrane</keyword>
<dbReference type="Gene3D" id="1.20.1070.10">
    <property type="entry name" value="Rhodopsin 7-helix transmembrane proteins"/>
    <property type="match status" value="1"/>
</dbReference>
<name>A0A9W2ZHT0_BIOGL</name>
<feature type="transmembrane region" description="Helical" evidence="5">
    <location>
        <begin position="6"/>
        <end position="24"/>
    </location>
</feature>
<sequence length="224" mass="25908">MTHFLWLWNFTWSFICSYHMFRVFTSETRQLTTQQALPGITRKTMFSLCLPMLIVITTILSTYFLSDGRDIGYGLNSCYLNTTYLVGVTVIGPLSAISVCNVVFYIITVHKIHQVRRLQSSYLHDRQETQWQVYARLSSVTGSFWLVAILASALENTVLDLETEKRNCSKRTTNISIFDRFIHIVLNGLQGVAIFISFICNRRVWSLYREAFKQKQDTSSNQIS</sequence>
<dbReference type="OrthoDB" id="6155919at2759"/>
<dbReference type="AlphaFoldDB" id="A0A9W2ZHT0"/>
<dbReference type="PANTHER" id="PTHR45902:SF1">
    <property type="entry name" value="LATROPHILIN RECEPTOR-LIKE PROTEIN A"/>
    <property type="match status" value="1"/>
</dbReference>